<organism evidence="1 2">
    <name type="scientific">Punica granatum</name>
    <name type="common">Pomegranate</name>
    <dbReference type="NCBI Taxonomy" id="22663"/>
    <lineage>
        <taxon>Eukaryota</taxon>
        <taxon>Viridiplantae</taxon>
        <taxon>Streptophyta</taxon>
        <taxon>Embryophyta</taxon>
        <taxon>Tracheophyta</taxon>
        <taxon>Spermatophyta</taxon>
        <taxon>Magnoliopsida</taxon>
        <taxon>eudicotyledons</taxon>
        <taxon>Gunneridae</taxon>
        <taxon>Pentapetalae</taxon>
        <taxon>rosids</taxon>
        <taxon>malvids</taxon>
        <taxon>Myrtales</taxon>
        <taxon>Lythraceae</taxon>
        <taxon>Punica</taxon>
    </lineage>
</organism>
<evidence type="ECO:0000313" key="1">
    <source>
        <dbReference type="EMBL" id="OWM78002.1"/>
    </source>
</evidence>
<proteinExistence type="predicted"/>
<name>A0A218X0Y6_PUNGR</name>
<reference evidence="2" key="1">
    <citation type="journal article" date="2017" name="Plant J.">
        <title>The pomegranate (Punica granatum L.) genome and the genomics of punicalagin biosynthesis.</title>
        <authorList>
            <person name="Qin G."/>
            <person name="Xu C."/>
            <person name="Ming R."/>
            <person name="Tang H."/>
            <person name="Guyot R."/>
            <person name="Kramer E.M."/>
            <person name="Hu Y."/>
            <person name="Yi X."/>
            <person name="Qi Y."/>
            <person name="Xu X."/>
            <person name="Gao Z."/>
            <person name="Pan H."/>
            <person name="Jian J."/>
            <person name="Tian Y."/>
            <person name="Yue Z."/>
            <person name="Xu Y."/>
        </authorList>
    </citation>
    <scope>NUCLEOTIDE SEQUENCE [LARGE SCALE GENOMIC DNA]</scope>
    <source>
        <strain evidence="2">cv. Dabenzi</strain>
    </source>
</reference>
<accession>A0A218X0Y6</accession>
<dbReference type="AlphaFoldDB" id="A0A218X0Y6"/>
<dbReference type="EMBL" id="MTKT01002507">
    <property type="protein sequence ID" value="OWM78002.1"/>
    <property type="molecule type" value="Genomic_DNA"/>
</dbReference>
<comment type="caution">
    <text evidence="1">The sequence shown here is derived from an EMBL/GenBank/DDBJ whole genome shotgun (WGS) entry which is preliminary data.</text>
</comment>
<protein>
    <submittedName>
        <fullName evidence="1">Uncharacterized protein</fullName>
    </submittedName>
</protein>
<gene>
    <name evidence="1" type="ORF">CDL15_Pgr018571</name>
</gene>
<evidence type="ECO:0000313" key="2">
    <source>
        <dbReference type="Proteomes" id="UP000197138"/>
    </source>
</evidence>
<sequence>MDLPLWMGSVVGIEREKAGGSVVLVVVDVLKDDEGLEDGFVVGIGREKAGGRLVLVVIDVLEDDKGLGDGFTVVDGLYRIGKEKAGESVFLVVVDVLEDDEGLRDGFAVVDGVHLEEQGTLVCFLGPPPCTRAGLSDGGQTEQRMREGELRGERYGYF</sequence>
<dbReference type="Proteomes" id="UP000197138">
    <property type="component" value="Unassembled WGS sequence"/>
</dbReference>